<keyword evidence="5" id="KW-1185">Reference proteome</keyword>
<sequence>MEKRRRHLYKIGAAALVLLVPLAVLLFPESGSGRDDGKILIGLSADSQVIERWQRDQEIFLQKATDLGASVIVHNANEDNEVQVAQIRTLVRQKVDVIVVIPYDKDGVAEAVNDAKKAGIKVVAYDRLVNNADLDAYVSFDQVKVGRLMAQALVAAVPEGNIAVANGSPEDNNTNLFRQGYMEVLQPLVDRGSLRIIGETWARDWREEHAYALVSGLLDAGLSIHGVVGANDRLAEAAIRALAERGMAGKVPVVGHDADVSACQRIVEGTQLATVYKPIPALAERAALLAVDLARGGAAPQEETIFNGRKEVPYVKLDVVLVTKENMRETVIADGFHREEDIYRQ</sequence>
<keyword evidence="2" id="KW-0732">Signal</keyword>
<dbReference type="InterPro" id="IPR025997">
    <property type="entry name" value="SBP_2_dom"/>
</dbReference>
<reference evidence="4 5" key="1">
    <citation type="submission" date="2020-01" db="EMBL/GenBank/DDBJ databases">
        <title>Anaeroalcalibacter tamaniensis gen. nov., sp. nov., moderately halophilic strictly anaerobic fermenter bacterium from mud volcano of Taman peninsula.</title>
        <authorList>
            <person name="Frolova A."/>
            <person name="Merkel A.Y."/>
            <person name="Slobodkin A.I."/>
        </authorList>
    </citation>
    <scope>NUCLEOTIDE SEQUENCE [LARGE SCALE GENOMIC DNA]</scope>
    <source>
        <strain evidence="4 5">F-3ap</strain>
    </source>
</reference>
<gene>
    <name evidence="4" type="ORF">GXN74_05220</name>
</gene>
<evidence type="ECO:0000256" key="2">
    <source>
        <dbReference type="ARBA" id="ARBA00022729"/>
    </source>
</evidence>
<dbReference type="Gene3D" id="3.40.50.2300">
    <property type="match status" value="2"/>
</dbReference>
<dbReference type="AlphaFoldDB" id="A0A7X5HV12"/>
<evidence type="ECO:0000313" key="4">
    <source>
        <dbReference type="EMBL" id="NDL67147.1"/>
    </source>
</evidence>
<accession>A0A7X5HV12</accession>
<dbReference type="Proteomes" id="UP000461585">
    <property type="component" value="Unassembled WGS sequence"/>
</dbReference>
<protein>
    <submittedName>
        <fullName evidence="4">Substrate-binding domain-containing protein</fullName>
    </submittedName>
</protein>
<evidence type="ECO:0000256" key="1">
    <source>
        <dbReference type="ARBA" id="ARBA00004196"/>
    </source>
</evidence>
<dbReference type="PANTHER" id="PTHR30036">
    <property type="entry name" value="D-XYLOSE-BINDING PERIPLASMIC PROTEIN"/>
    <property type="match status" value="1"/>
</dbReference>
<dbReference type="PANTHER" id="PTHR30036:SF1">
    <property type="entry name" value="D-XYLOSE-BINDING PERIPLASMIC PROTEIN"/>
    <property type="match status" value="1"/>
</dbReference>
<dbReference type="Pfam" id="PF13407">
    <property type="entry name" value="Peripla_BP_4"/>
    <property type="match status" value="1"/>
</dbReference>
<dbReference type="SUPFAM" id="SSF53822">
    <property type="entry name" value="Periplasmic binding protein-like I"/>
    <property type="match status" value="1"/>
</dbReference>
<dbReference type="InterPro" id="IPR028082">
    <property type="entry name" value="Peripla_BP_I"/>
</dbReference>
<dbReference type="EMBL" id="JAAEEH010000010">
    <property type="protein sequence ID" value="NDL67147.1"/>
    <property type="molecule type" value="Genomic_DNA"/>
</dbReference>
<dbReference type="GO" id="GO:0030246">
    <property type="term" value="F:carbohydrate binding"/>
    <property type="evidence" value="ECO:0007669"/>
    <property type="project" value="TreeGrafter"/>
</dbReference>
<name>A0A7X5HV12_9FIRM</name>
<dbReference type="GO" id="GO:0030288">
    <property type="term" value="C:outer membrane-bounded periplasmic space"/>
    <property type="evidence" value="ECO:0007669"/>
    <property type="project" value="TreeGrafter"/>
</dbReference>
<comment type="subcellular location">
    <subcellularLocation>
        <location evidence="1">Cell envelope</location>
    </subcellularLocation>
</comment>
<proteinExistence type="predicted"/>
<feature type="domain" description="Periplasmic binding protein" evidence="3">
    <location>
        <begin position="41"/>
        <end position="296"/>
    </location>
</feature>
<evidence type="ECO:0000259" key="3">
    <source>
        <dbReference type="Pfam" id="PF13407"/>
    </source>
</evidence>
<comment type="caution">
    <text evidence="4">The sequence shown here is derived from an EMBL/GenBank/DDBJ whole genome shotgun (WGS) entry which is preliminary data.</text>
</comment>
<organism evidence="4 5">
    <name type="scientific">Anaerotalea alkaliphila</name>
    <dbReference type="NCBI Taxonomy" id="2662126"/>
    <lineage>
        <taxon>Bacteria</taxon>
        <taxon>Bacillati</taxon>
        <taxon>Bacillota</taxon>
        <taxon>Clostridia</taxon>
        <taxon>Eubacteriales</taxon>
        <taxon>Anaerotalea</taxon>
    </lineage>
</organism>
<dbReference type="InterPro" id="IPR050555">
    <property type="entry name" value="Bact_Solute-Bind_Prot2"/>
</dbReference>
<dbReference type="RefSeq" id="WP_162369876.1">
    <property type="nucleotide sequence ID" value="NZ_JAAEEH010000010.1"/>
</dbReference>
<evidence type="ECO:0000313" key="5">
    <source>
        <dbReference type="Proteomes" id="UP000461585"/>
    </source>
</evidence>